<dbReference type="Proteomes" id="UP001154420">
    <property type="component" value="Unassembled WGS sequence"/>
</dbReference>
<organism evidence="1 2">
    <name type="scientific">Parablautia muri</name>
    <dbReference type="NCBI Taxonomy" id="2320879"/>
    <lineage>
        <taxon>Bacteria</taxon>
        <taxon>Bacillati</taxon>
        <taxon>Bacillota</taxon>
        <taxon>Clostridia</taxon>
        <taxon>Lachnospirales</taxon>
        <taxon>Lachnospiraceae</taxon>
        <taxon>Parablautia</taxon>
    </lineage>
</organism>
<protein>
    <submittedName>
        <fullName evidence="1">Uncharacterized protein</fullName>
    </submittedName>
</protein>
<reference evidence="1" key="1">
    <citation type="submission" date="2018-09" db="EMBL/GenBank/DDBJ databases">
        <title>Murine metabolic-syndrome-specific gut microbial biobank.</title>
        <authorList>
            <person name="Liu C."/>
        </authorList>
    </citation>
    <scope>NUCLEOTIDE SEQUENCE</scope>
    <source>
        <strain evidence="1">D42-62</strain>
    </source>
</reference>
<gene>
    <name evidence="1" type="ORF">D5281_19570</name>
</gene>
<sequence length="78" mass="8499">MVSGEVGDKIQISLSKALRHGVVVDSYDYDAEFTLTGIMESNFLGYTGGHILGGRSRQWGKAPACRLSLLQCGYPYGR</sequence>
<proteinExistence type="predicted"/>
<keyword evidence="2" id="KW-1185">Reference proteome</keyword>
<name>A0A9X5BIL5_9FIRM</name>
<dbReference type="EMBL" id="QZDT01000048">
    <property type="protein sequence ID" value="NBJ94714.1"/>
    <property type="molecule type" value="Genomic_DNA"/>
</dbReference>
<evidence type="ECO:0000313" key="1">
    <source>
        <dbReference type="EMBL" id="NBJ94714.1"/>
    </source>
</evidence>
<dbReference type="AlphaFoldDB" id="A0A9X5BIL5"/>
<accession>A0A9X5BIL5</accession>
<comment type="caution">
    <text evidence="1">The sequence shown here is derived from an EMBL/GenBank/DDBJ whole genome shotgun (WGS) entry which is preliminary data.</text>
</comment>
<evidence type="ECO:0000313" key="2">
    <source>
        <dbReference type="Proteomes" id="UP001154420"/>
    </source>
</evidence>